<comment type="caution">
    <text evidence="1">The sequence shown here is derived from an EMBL/GenBank/DDBJ whole genome shotgun (WGS) entry which is preliminary data.</text>
</comment>
<dbReference type="Gene3D" id="2.60.40.4070">
    <property type="match status" value="1"/>
</dbReference>
<evidence type="ECO:0000313" key="2">
    <source>
        <dbReference type="Proteomes" id="UP000317778"/>
    </source>
</evidence>
<protein>
    <recommendedName>
        <fullName evidence="3">FlgD Ig-like domain-containing protein</fullName>
    </recommendedName>
</protein>
<dbReference type="Gene3D" id="3.20.20.80">
    <property type="entry name" value="Glycosidases"/>
    <property type="match status" value="1"/>
</dbReference>
<dbReference type="AlphaFoldDB" id="A0A532V9E6"/>
<gene>
    <name evidence="1" type="ORF">CEE36_01575</name>
</gene>
<evidence type="ECO:0008006" key="3">
    <source>
        <dbReference type="Google" id="ProtNLM"/>
    </source>
</evidence>
<accession>A0A532V9E6</accession>
<reference evidence="1 2" key="1">
    <citation type="submission" date="2017-06" db="EMBL/GenBank/DDBJ databases">
        <title>Novel microbial phyla capable of carbon fixation and sulfur reduction in deep-sea sediments.</title>
        <authorList>
            <person name="Huang J."/>
            <person name="Baker B."/>
            <person name="Wang Y."/>
        </authorList>
    </citation>
    <scope>NUCLEOTIDE SEQUENCE [LARGE SCALE GENOMIC DNA]</scope>
    <source>
        <strain evidence="1">B3_TA06</strain>
    </source>
</reference>
<dbReference type="Proteomes" id="UP000317778">
    <property type="component" value="Unassembled WGS sequence"/>
</dbReference>
<organism evidence="1 2">
    <name type="scientific">candidate division TA06 bacterium B3_TA06</name>
    <dbReference type="NCBI Taxonomy" id="2012487"/>
    <lineage>
        <taxon>Bacteria</taxon>
        <taxon>Bacteria division TA06</taxon>
    </lineage>
</organism>
<evidence type="ECO:0000313" key="1">
    <source>
        <dbReference type="EMBL" id="TKJ43834.1"/>
    </source>
</evidence>
<name>A0A532V9E6_UNCT6</name>
<proteinExistence type="predicted"/>
<sequence length="876" mass="98253">MSWHLGEEHPEFYDPLFYDGMNFLISEKIPANELATFCATFTVRPDIFLGVEGLDLGWYYFEPFLTIYKTTDTYYQDSLQKYCVDVYDLVAKKVKNYRQWGFCPNLQLGVILQGFYDSDENGDPSDPDGHRLPTPEEMSFEGWLTLSRGAKAMLYYLYHYSDEGTPSSQIGLINSDRSPNSTFDPAADFYAQIKAIDDNLKGAPYNYANGLYEVELAKYKSIRGDMLTPEFFVREIIVDPPPGKTKDHVYTELSLHYSPYGHNFFLLLNRSLHLSEPVEYDITLLWQGEGSPIVIDLTSGETITPGVPVQGDEFMIHVTLDPGEAGFYIITNSSGGGTERELYLCGEWRNRGVAPWEQMNPQDPSDHGYAHCRWEWLKGKPLNLTGMSTWKHPCGVEDWEPGPYDFIRSINLNWGYFYDRMDADCMNYVKVGEHSYGDDLSDIEDGLVGTKSNEITIQEPEGPEPGCPEVYTFVEQDTATCTYSFMENNTILPFSETAVTLEEIRLDLLKIDVLNIHTGHYYLNIRENDDEETYLYGATLWVVDHPEGTIVATSSDSNIYVYSDVAKPLTCVDQSSIDRYEEVVYRDDQAFIGSDNSYLTVSFPNTSWINKGILILTGLPDGIAEIDWSKNYYCLVQKSNGQGGWIPSGEAFARKNPSLWLVDVSDASDTTFRIDCFGDSCCINYVALVKLEDNGWTQTEAPIDSAILWIVDPPGTAPVGSNVEDLISDPQTAGIISPCGQLALSFTEVPPDTTCQRDFVLQTSGYYIPGIGGGDGGEQSTTPSLCFDLEVQTLHGLRKVMLINYEVPVATDVKIAIVDVAGRVVAEPLKEEVTPGRHQLEWNWCDDAGRKVASGVYFVKMVAGEFTEVNKVVLTK</sequence>
<dbReference type="EMBL" id="NJBO01000002">
    <property type="protein sequence ID" value="TKJ43834.1"/>
    <property type="molecule type" value="Genomic_DNA"/>
</dbReference>